<reference evidence="1 2" key="1">
    <citation type="submission" date="2019-10" db="EMBL/GenBank/DDBJ databases">
        <authorList>
            <person name="Karimi E."/>
        </authorList>
    </citation>
    <scope>NUCLEOTIDE SEQUENCE [LARGE SCALE GENOMIC DNA]</scope>
    <source>
        <strain evidence="1">Pantoea sp. 111</strain>
    </source>
</reference>
<comment type="caution">
    <text evidence="1">The sequence shown here is derived from an EMBL/GenBank/DDBJ whole genome shotgun (WGS) entry which is preliminary data.</text>
</comment>
<proteinExistence type="predicted"/>
<accession>A0AAX3J5C9</accession>
<dbReference type="EMBL" id="CABWMH010000009">
    <property type="protein sequence ID" value="VXB75386.1"/>
    <property type="molecule type" value="Genomic_DNA"/>
</dbReference>
<evidence type="ECO:0000313" key="1">
    <source>
        <dbReference type="EMBL" id="VXB75386.1"/>
    </source>
</evidence>
<dbReference type="Proteomes" id="UP000433737">
    <property type="component" value="Unassembled WGS sequence"/>
</dbReference>
<gene>
    <name evidence="1" type="ORF">PANT111_170194</name>
</gene>
<sequence length="78" mass="8595">MVAINTPVSCKRQLLPGNKPHTRSKARVRFALSNVEVKMDSTYLDLVIALAPTINSFSEVACAYLMYRIAILAARTPS</sequence>
<name>A0AAX3J5C9_9GAMM</name>
<evidence type="ECO:0000313" key="2">
    <source>
        <dbReference type="Proteomes" id="UP000433737"/>
    </source>
</evidence>
<protein>
    <submittedName>
        <fullName evidence="1">Uncharacterized protein</fullName>
    </submittedName>
</protein>
<dbReference type="AlphaFoldDB" id="A0AAX3J5C9"/>
<organism evidence="1 2">
    <name type="scientific">Pantoea brenneri</name>
    <dbReference type="NCBI Taxonomy" id="472694"/>
    <lineage>
        <taxon>Bacteria</taxon>
        <taxon>Pseudomonadati</taxon>
        <taxon>Pseudomonadota</taxon>
        <taxon>Gammaproteobacteria</taxon>
        <taxon>Enterobacterales</taxon>
        <taxon>Erwiniaceae</taxon>
        <taxon>Pantoea</taxon>
    </lineage>
</organism>